<comment type="caution">
    <text evidence="2">The sequence shown here is derived from an EMBL/GenBank/DDBJ whole genome shotgun (WGS) entry which is preliminary data.</text>
</comment>
<keyword evidence="3" id="KW-1185">Reference proteome</keyword>
<evidence type="ECO:0000313" key="2">
    <source>
        <dbReference type="EMBL" id="MDT0304002.1"/>
    </source>
</evidence>
<name>A0ABU2KXM0_9ACTN</name>
<sequence>MSELERIKHAFGTLFPRDYQEFLKRVNGQPECGEVKFPPDQLTFLSVEEIASLWEEQLRFRDDGLFHDFVGNGKVRSVLFHPGRIPIAQYQDGGACLWIDTIPGPNGLVGQIVFNFTEVDLAVVEDNFTALLGRYVHFLESGVASVLRVPHEYGEGFWFESGGRYMDFSVYEEAKTIDSV</sequence>
<dbReference type="SUPFAM" id="SSF160631">
    <property type="entry name" value="SMI1/KNR4-like"/>
    <property type="match status" value="1"/>
</dbReference>
<dbReference type="RefSeq" id="WP_311546496.1">
    <property type="nucleotide sequence ID" value="NZ_JAVREK010000020.1"/>
</dbReference>
<gene>
    <name evidence="2" type="ORF">RM446_17945</name>
</gene>
<accession>A0ABU2KXM0</accession>
<evidence type="ECO:0000259" key="1">
    <source>
        <dbReference type="Pfam" id="PF09346"/>
    </source>
</evidence>
<reference evidence="3" key="1">
    <citation type="submission" date="2023-07" db="EMBL/GenBank/DDBJ databases">
        <title>30 novel species of actinomycetes from the DSMZ collection.</title>
        <authorList>
            <person name="Nouioui I."/>
        </authorList>
    </citation>
    <scope>NUCLEOTIDE SEQUENCE [LARGE SCALE GENOMIC DNA]</scope>
    <source>
        <strain evidence="3">DSM 45055</strain>
    </source>
</reference>
<protein>
    <submittedName>
        <fullName evidence="2">SMI1/KNR4 family protein</fullName>
    </submittedName>
</protein>
<organism evidence="2 3">
    <name type="scientific">Streptomonospora wellingtoniae</name>
    <dbReference type="NCBI Taxonomy" id="3075544"/>
    <lineage>
        <taxon>Bacteria</taxon>
        <taxon>Bacillati</taxon>
        <taxon>Actinomycetota</taxon>
        <taxon>Actinomycetes</taxon>
        <taxon>Streptosporangiales</taxon>
        <taxon>Nocardiopsidaceae</taxon>
        <taxon>Streptomonospora</taxon>
    </lineage>
</organism>
<proteinExistence type="predicted"/>
<feature type="domain" description="Knr4/Smi1-like" evidence="1">
    <location>
        <begin position="3"/>
        <end position="132"/>
    </location>
</feature>
<dbReference type="Proteomes" id="UP001183226">
    <property type="component" value="Unassembled WGS sequence"/>
</dbReference>
<dbReference type="EMBL" id="JAVREK010000020">
    <property type="protein sequence ID" value="MDT0304002.1"/>
    <property type="molecule type" value="Genomic_DNA"/>
</dbReference>
<evidence type="ECO:0000313" key="3">
    <source>
        <dbReference type="Proteomes" id="UP001183226"/>
    </source>
</evidence>
<dbReference type="Pfam" id="PF09346">
    <property type="entry name" value="SMI1_KNR4"/>
    <property type="match status" value="1"/>
</dbReference>
<dbReference type="InterPro" id="IPR018958">
    <property type="entry name" value="Knr4/Smi1-like_dom"/>
</dbReference>
<dbReference type="Gene3D" id="3.40.1580.10">
    <property type="entry name" value="SMI1/KNR4-like"/>
    <property type="match status" value="1"/>
</dbReference>
<dbReference type="InterPro" id="IPR037883">
    <property type="entry name" value="Knr4/Smi1-like_sf"/>
</dbReference>